<keyword evidence="4 12" id="KW-0808">Transferase</keyword>
<evidence type="ECO:0000256" key="5">
    <source>
        <dbReference type="ARBA" id="ARBA00022695"/>
    </source>
</evidence>
<accession>A0A3D5QBW1</accession>
<proteinExistence type="inferred from homology"/>
<dbReference type="NCBIfam" id="NF008805">
    <property type="entry name" value="PRK11824.1"/>
    <property type="match status" value="1"/>
</dbReference>
<dbReference type="SUPFAM" id="SSF55666">
    <property type="entry name" value="Ribonuclease PH domain 2-like"/>
    <property type="match status" value="2"/>
</dbReference>
<dbReference type="InterPro" id="IPR001247">
    <property type="entry name" value="ExoRNase_PH_dom1"/>
</dbReference>
<dbReference type="InterPro" id="IPR015848">
    <property type="entry name" value="PNPase_PH_RNA-bd_bac/org-type"/>
</dbReference>
<dbReference type="Gene3D" id="3.30.230.70">
    <property type="entry name" value="GHMP Kinase, N-terminal domain"/>
    <property type="match status" value="2"/>
</dbReference>
<evidence type="ECO:0000313" key="12">
    <source>
        <dbReference type="EMBL" id="HCW93326.1"/>
    </source>
</evidence>
<dbReference type="InterPro" id="IPR004088">
    <property type="entry name" value="KH_dom_type_1"/>
</dbReference>
<dbReference type="InterPro" id="IPR003029">
    <property type="entry name" value="S1_domain"/>
</dbReference>
<dbReference type="SMART" id="SM00316">
    <property type="entry name" value="S1"/>
    <property type="match status" value="1"/>
</dbReference>
<dbReference type="Gene3D" id="2.40.50.140">
    <property type="entry name" value="Nucleic acid-binding proteins"/>
    <property type="match status" value="1"/>
</dbReference>
<dbReference type="GO" id="GO:0004654">
    <property type="term" value="F:polyribonucleotide nucleotidyltransferase activity"/>
    <property type="evidence" value="ECO:0007669"/>
    <property type="project" value="UniProtKB-UniRule"/>
</dbReference>
<dbReference type="FunFam" id="3.30.230.70:FF:000002">
    <property type="entry name" value="Polyribonucleotide nucleotidyltransferase"/>
    <property type="match status" value="1"/>
</dbReference>
<keyword evidence="7" id="KW-0460">Magnesium</keyword>
<dbReference type="Pfam" id="PF03725">
    <property type="entry name" value="RNase_PH_C"/>
    <property type="match status" value="2"/>
</dbReference>
<evidence type="ECO:0000256" key="10">
    <source>
        <dbReference type="PROSITE-ProRule" id="PRU00117"/>
    </source>
</evidence>
<dbReference type="InterPro" id="IPR036612">
    <property type="entry name" value="KH_dom_type_1_sf"/>
</dbReference>
<dbReference type="Pfam" id="PF01138">
    <property type="entry name" value="RNase_PH"/>
    <property type="match status" value="2"/>
</dbReference>
<keyword evidence="5" id="KW-0548">Nucleotidyltransferase</keyword>
<evidence type="ECO:0000256" key="3">
    <source>
        <dbReference type="ARBA" id="ARBA00022490"/>
    </source>
</evidence>
<dbReference type="Pfam" id="PF00575">
    <property type="entry name" value="S1"/>
    <property type="match status" value="1"/>
</dbReference>
<keyword evidence="8 10" id="KW-0694">RNA-binding</keyword>
<dbReference type="SUPFAM" id="SSF54791">
    <property type="entry name" value="Eukaryotic type KH-domain (KH-domain type I)"/>
    <property type="match status" value="1"/>
</dbReference>
<evidence type="ECO:0000256" key="7">
    <source>
        <dbReference type="ARBA" id="ARBA00022842"/>
    </source>
</evidence>
<dbReference type="GO" id="GO:0046872">
    <property type="term" value="F:metal ion binding"/>
    <property type="evidence" value="ECO:0007669"/>
    <property type="project" value="UniProtKB-KW"/>
</dbReference>
<dbReference type="EC" id="2.7.7.8" evidence="2 9"/>
<dbReference type="SUPFAM" id="SSF54211">
    <property type="entry name" value="Ribosomal protein S5 domain 2-like"/>
    <property type="match status" value="2"/>
</dbReference>
<dbReference type="PROSITE" id="PS50084">
    <property type="entry name" value="KH_TYPE_1"/>
    <property type="match status" value="1"/>
</dbReference>
<evidence type="ECO:0000259" key="11">
    <source>
        <dbReference type="PROSITE" id="PS50126"/>
    </source>
</evidence>
<dbReference type="CDD" id="cd11364">
    <property type="entry name" value="RNase_PH_PNPase_2"/>
    <property type="match status" value="1"/>
</dbReference>
<organism evidence="12 13">
    <name type="scientific">Flexistipes sinusarabici</name>
    <dbReference type="NCBI Taxonomy" id="2352"/>
    <lineage>
        <taxon>Bacteria</taxon>
        <taxon>Pseudomonadati</taxon>
        <taxon>Deferribacterota</taxon>
        <taxon>Deferribacteres</taxon>
        <taxon>Deferribacterales</taxon>
        <taxon>Flexistipitaceae</taxon>
        <taxon>Flexistipes</taxon>
    </lineage>
</organism>
<dbReference type="EMBL" id="DPPF01000130">
    <property type="protein sequence ID" value="HCW93326.1"/>
    <property type="molecule type" value="Genomic_DNA"/>
</dbReference>
<evidence type="ECO:0000256" key="6">
    <source>
        <dbReference type="ARBA" id="ARBA00022723"/>
    </source>
</evidence>
<comment type="caution">
    <text evidence="12">The sequence shown here is derived from an EMBL/GenBank/DDBJ whole genome shotgun (WGS) entry which is preliminary data.</text>
</comment>
<dbReference type="GO" id="GO:0005829">
    <property type="term" value="C:cytosol"/>
    <property type="evidence" value="ECO:0007669"/>
    <property type="project" value="TreeGrafter"/>
</dbReference>
<protein>
    <recommendedName>
        <fullName evidence="2 9">Polyribonucleotide nucleotidyltransferase</fullName>
        <ecNumber evidence="2 9">2.7.7.8</ecNumber>
    </recommendedName>
</protein>
<dbReference type="Pfam" id="PF03726">
    <property type="entry name" value="PNPase"/>
    <property type="match status" value="1"/>
</dbReference>
<feature type="domain" description="S1 motif" evidence="11">
    <location>
        <begin position="554"/>
        <end position="622"/>
    </location>
</feature>
<dbReference type="InterPro" id="IPR020568">
    <property type="entry name" value="Ribosomal_Su5_D2-typ_SF"/>
</dbReference>
<dbReference type="GO" id="GO:0000175">
    <property type="term" value="F:3'-5'-RNA exonuclease activity"/>
    <property type="evidence" value="ECO:0007669"/>
    <property type="project" value="TreeGrafter"/>
</dbReference>
<evidence type="ECO:0000256" key="4">
    <source>
        <dbReference type="ARBA" id="ARBA00022679"/>
    </source>
</evidence>
<dbReference type="InterPro" id="IPR004087">
    <property type="entry name" value="KH_dom"/>
</dbReference>
<dbReference type="CDD" id="cd02393">
    <property type="entry name" value="KH-I_PNPase"/>
    <property type="match status" value="1"/>
</dbReference>
<evidence type="ECO:0000256" key="8">
    <source>
        <dbReference type="ARBA" id="ARBA00022884"/>
    </source>
</evidence>
<dbReference type="FunFam" id="3.30.1370.10:FF:000001">
    <property type="entry name" value="Polyribonucleotide nucleotidyltransferase"/>
    <property type="match status" value="1"/>
</dbReference>
<dbReference type="AlphaFoldDB" id="A0A3D5QBW1"/>
<dbReference type="InterPro" id="IPR027408">
    <property type="entry name" value="PNPase/RNase_PH_dom_sf"/>
</dbReference>
<dbReference type="Proteomes" id="UP000262325">
    <property type="component" value="Unassembled WGS sequence"/>
</dbReference>
<dbReference type="FunFam" id="3.30.230.70:FF:000001">
    <property type="entry name" value="Polyribonucleotide nucleotidyltransferase"/>
    <property type="match status" value="1"/>
</dbReference>
<name>A0A3D5QBW1_FLESI</name>
<reference evidence="12 13" key="1">
    <citation type="journal article" date="2018" name="Nat. Biotechnol.">
        <title>A standardized bacterial taxonomy based on genome phylogeny substantially revises the tree of life.</title>
        <authorList>
            <person name="Parks D.H."/>
            <person name="Chuvochina M."/>
            <person name="Waite D.W."/>
            <person name="Rinke C."/>
            <person name="Skarshewski A."/>
            <person name="Chaumeil P.A."/>
            <person name="Hugenholtz P."/>
        </authorList>
    </citation>
    <scope>NUCLEOTIDE SEQUENCE [LARGE SCALE GENOMIC DNA]</scope>
    <source>
        <strain evidence="12">UBA8672</strain>
    </source>
</reference>
<dbReference type="SUPFAM" id="SSF50249">
    <property type="entry name" value="Nucleic acid-binding proteins"/>
    <property type="match status" value="1"/>
</dbReference>
<feature type="non-terminal residue" evidence="12">
    <location>
        <position position="1"/>
    </location>
</feature>
<dbReference type="PANTHER" id="PTHR11252">
    <property type="entry name" value="POLYRIBONUCLEOTIDE NUCLEOTIDYLTRANSFERASE"/>
    <property type="match status" value="1"/>
</dbReference>
<gene>
    <name evidence="12" type="primary">pnp</name>
    <name evidence="12" type="ORF">DHM44_06565</name>
</gene>
<evidence type="ECO:0000313" key="13">
    <source>
        <dbReference type="Proteomes" id="UP000262325"/>
    </source>
</evidence>
<keyword evidence="6" id="KW-0479">Metal-binding</keyword>
<keyword evidence="3" id="KW-0963">Cytoplasm</keyword>
<dbReference type="Gene3D" id="3.30.1370.10">
    <property type="entry name" value="K Homology domain, type 1"/>
    <property type="match status" value="1"/>
</dbReference>
<dbReference type="PANTHER" id="PTHR11252:SF0">
    <property type="entry name" value="POLYRIBONUCLEOTIDE NUCLEOTIDYLTRANSFERASE 1, MITOCHONDRIAL"/>
    <property type="match status" value="1"/>
</dbReference>
<evidence type="ECO:0000256" key="9">
    <source>
        <dbReference type="NCBIfam" id="TIGR03591"/>
    </source>
</evidence>
<evidence type="ECO:0000256" key="1">
    <source>
        <dbReference type="ARBA" id="ARBA00007404"/>
    </source>
</evidence>
<dbReference type="SMART" id="SM00322">
    <property type="entry name" value="KH"/>
    <property type="match status" value="1"/>
</dbReference>
<sequence length="625" mass="68957">KIPGGFFKREAKPSDRETLISRLIDRPLRPLFPDGFRNETQIVAMVVSSDQVCSSDILALNAASASLMISDIPFNGPVGAVRVGRINGELILNPDAGKLDELEMNITVAGTEDAIVMVEAGMDIVSEDEVIDALEFGHEGIKKIIAVQKQMRDDLGKEKISFSDFSTPEDLVEKVNSEIGDKLKKAVMIPGKQEKYDAIDEIKEEYLEKVKEELGEEDFADKSKLYKDAFSAVEKNVFRDVTLNSGQRVDGRKYDEIRPIDIETGLLPKAHGSALFTRGETQALVTTTLGTKMDSQMVDDIEGETSKRFMLHYNFPPYCVGEVGFMKPPGRREIGHGALAERALQYILPDEESFPYTMRVVSDILESNGSSSMASVCGGSLALMDAGVPVKDAVAGIAMGLIYEDGKFAVLTDIMGLEDHLGDMDFKVTGTKEGITALQMDIKIEGLSRDILKEALQQAKEGRLYILDKMNEQLPSPKELPDNAPRFERINVNPEKVGLIIGPSGKTIKGIIDETGVAIDILDGGILNIFATDKESIENAREKIEALVQELEVNKVYTGKVKKVMEYGAFVELLPGVEALLHVSQYSKERIKSIADYLKVGDEVKVKYQGKDERGRHKITRKDLE</sequence>
<dbReference type="GO" id="GO:0003723">
    <property type="term" value="F:RNA binding"/>
    <property type="evidence" value="ECO:0007669"/>
    <property type="project" value="UniProtKB-UniRule"/>
</dbReference>
<dbReference type="GO" id="GO:0006402">
    <property type="term" value="P:mRNA catabolic process"/>
    <property type="evidence" value="ECO:0007669"/>
    <property type="project" value="UniProtKB-UniRule"/>
</dbReference>
<dbReference type="HAMAP" id="MF_01595">
    <property type="entry name" value="PNPase"/>
    <property type="match status" value="1"/>
</dbReference>
<dbReference type="PROSITE" id="PS50126">
    <property type="entry name" value="S1"/>
    <property type="match status" value="1"/>
</dbReference>
<evidence type="ECO:0000256" key="2">
    <source>
        <dbReference type="ARBA" id="ARBA00012416"/>
    </source>
</evidence>
<dbReference type="InterPro" id="IPR015847">
    <property type="entry name" value="ExoRNase_PH_dom2"/>
</dbReference>
<comment type="similarity">
    <text evidence="1">Belongs to the polyribonucleotide nucleotidyltransferase family.</text>
</comment>
<dbReference type="NCBIfam" id="TIGR03591">
    <property type="entry name" value="polynuc_phos"/>
    <property type="match status" value="1"/>
</dbReference>
<dbReference type="InterPro" id="IPR012340">
    <property type="entry name" value="NA-bd_OB-fold"/>
</dbReference>
<dbReference type="InterPro" id="IPR036345">
    <property type="entry name" value="ExoRNase_PH_dom2_sf"/>
</dbReference>
<dbReference type="GO" id="GO:0006396">
    <property type="term" value="P:RNA processing"/>
    <property type="evidence" value="ECO:0007669"/>
    <property type="project" value="InterPro"/>
</dbReference>
<dbReference type="Pfam" id="PF00013">
    <property type="entry name" value="KH_1"/>
    <property type="match status" value="1"/>
</dbReference>
<dbReference type="InterPro" id="IPR012162">
    <property type="entry name" value="PNPase"/>
</dbReference>